<reference evidence="2" key="1">
    <citation type="submission" date="2014-08" db="EMBL/GenBank/DDBJ databases">
        <authorList>
            <person name="Sharma Rahul"/>
            <person name="Thines Marco"/>
        </authorList>
    </citation>
    <scope>NUCLEOTIDE SEQUENCE</scope>
</reference>
<organism evidence="2">
    <name type="scientific">Phaffia rhodozyma</name>
    <name type="common">Yeast</name>
    <name type="synonym">Xanthophyllomyces dendrorhous</name>
    <dbReference type="NCBI Taxonomy" id="264483"/>
    <lineage>
        <taxon>Eukaryota</taxon>
        <taxon>Fungi</taxon>
        <taxon>Dikarya</taxon>
        <taxon>Basidiomycota</taxon>
        <taxon>Agaricomycotina</taxon>
        <taxon>Tremellomycetes</taxon>
        <taxon>Cystofilobasidiales</taxon>
        <taxon>Mrakiaceae</taxon>
        <taxon>Phaffia</taxon>
    </lineage>
</organism>
<dbReference type="SMART" id="SM00384">
    <property type="entry name" value="AT_hook"/>
    <property type="match status" value="3"/>
</dbReference>
<dbReference type="InterPro" id="IPR017956">
    <property type="entry name" value="AT_hook_DNA-bd_motif"/>
</dbReference>
<feature type="compositionally biased region" description="Acidic residues" evidence="1">
    <location>
        <begin position="128"/>
        <end position="152"/>
    </location>
</feature>
<name>A0A0F7SLB7_PHARH</name>
<dbReference type="EMBL" id="LN483142">
    <property type="protein sequence ID" value="CED82902.1"/>
    <property type="molecule type" value="Genomic_DNA"/>
</dbReference>
<dbReference type="Pfam" id="PF02178">
    <property type="entry name" value="AT_hook"/>
    <property type="match status" value="4"/>
</dbReference>
<protein>
    <submittedName>
        <fullName evidence="2">AT hook-like</fullName>
    </submittedName>
</protein>
<dbReference type="PRINTS" id="PR00929">
    <property type="entry name" value="ATHOOK"/>
</dbReference>
<evidence type="ECO:0000313" key="2">
    <source>
        <dbReference type="EMBL" id="CED82902.1"/>
    </source>
</evidence>
<dbReference type="GO" id="GO:0003677">
    <property type="term" value="F:DNA binding"/>
    <property type="evidence" value="ECO:0007669"/>
    <property type="project" value="InterPro"/>
</dbReference>
<sequence>MPSADIQPVVPAKRGRGRPSKMSKLLEQQAIDRANGIDTPLPELKPILPPGPKRGRGRPPGVKNGEGQKHQKNNLMNNVPPNPLAPKSTTTYPKGPGSTGTGKRGRPPGVKNGQGKNTAIKKARSSEEDGQGEIVEEDGQGEIVEEDDEEDAYGIQSSSPNGQKSAKDAAAMKKGGHPYMPAYISAPMTTHSTVIPPTGAKRGRPPKK</sequence>
<feature type="region of interest" description="Disordered" evidence="1">
    <location>
        <begin position="1"/>
        <end position="208"/>
    </location>
</feature>
<accession>A0A0F7SLB7</accession>
<dbReference type="AlphaFoldDB" id="A0A0F7SLB7"/>
<proteinExistence type="predicted"/>
<feature type="compositionally biased region" description="Polar residues" evidence="1">
    <location>
        <begin position="155"/>
        <end position="164"/>
    </location>
</feature>
<evidence type="ECO:0000256" key="1">
    <source>
        <dbReference type="SAM" id="MobiDB-lite"/>
    </source>
</evidence>